<evidence type="ECO:0000256" key="11">
    <source>
        <dbReference type="ARBA" id="ARBA00023033"/>
    </source>
</evidence>
<dbReference type="Gene3D" id="1.10.630.10">
    <property type="entry name" value="Cytochrome P450"/>
    <property type="match status" value="1"/>
</dbReference>
<dbReference type="GO" id="GO:0016705">
    <property type="term" value="F:oxidoreductase activity, acting on paired donors, with incorporation or reduction of molecular oxygen"/>
    <property type="evidence" value="ECO:0007669"/>
    <property type="project" value="InterPro"/>
</dbReference>
<dbReference type="AlphaFoldDB" id="A0AAD6Y602"/>
<comment type="caution">
    <text evidence="13">The sequence shown here is derived from an EMBL/GenBank/DDBJ whole genome shotgun (WGS) entry which is preliminary data.</text>
</comment>
<dbReference type="GO" id="GO:0016020">
    <property type="term" value="C:membrane"/>
    <property type="evidence" value="ECO:0007669"/>
    <property type="project" value="UniProtKB-SubCell"/>
</dbReference>
<dbReference type="Proteomes" id="UP001219525">
    <property type="component" value="Unassembled WGS sequence"/>
</dbReference>
<reference evidence="13" key="1">
    <citation type="submission" date="2023-03" db="EMBL/GenBank/DDBJ databases">
        <title>Massive genome expansion in bonnet fungi (Mycena s.s.) driven by repeated elements and novel gene families across ecological guilds.</title>
        <authorList>
            <consortium name="Lawrence Berkeley National Laboratory"/>
            <person name="Harder C.B."/>
            <person name="Miyauchi S."/>
            <person name="Viragh M."/>
            <person name="Kuo A."/>
            <person name="Thoen E."/>
            <person name="Andreopoulos B."/>
            <person name="Lu D."/>
            <person name="Skrede I."/>
            <person name="Drula E."/>
            <person name="Henrissat B."/>
            <person name="Morin E."/>
            <person name="Kohler A."/>
            <person name="Barry K."/>
            <person name="LaButti K."/>
            <person name="Morin E."/>
            <person name="Salamov A."/>
            <person name="Lipzen A."/>
            <person name="Mereny Z."/>
            <person name="Hegedus B."/>
            <person name="Baldrian P."/>
            <person name="Stursova M."/>
            <person name="Weitz H."/>
            <person name="Taylor A."/>
            <person name="Grigoriev I.V."/>
            <person name="Nagy L.G."/>
            <person name="Martin F."/>
            <person name="Kauserud H."/>
        </authorList>
    </citation>
    <scope>NUCLEOTIDE SEQUENCE</scope>
    <source>
        <strain evidence="13">9144</strain>
    </source>
</reference>
<dbReference type="GO" id="GO:0004497">
    <property type="term" value="F:monooxygenase activity"/>
    <property type="evidence" value="ECO:0007669"/>
    <property type="project" value="UniProtKB-KW"/>
</dbReference>
<comment type="similarity">
    <text evidence="4">Belongs to the cytochrome P450 family.</text>
</comment>
<evidence type="ECO:0000313" key="13">
    <source>
        <dbReference type="EMBL" id="KAJ7195748.1"/>
    </source>
</evidence>
<dbReference type="Pfam" id="PF00067">
    <property type="entry name" value="p450"/>
    <property type="match status" value="1"/>
</dbReference>
<dbReference type="InterPro" id="IPR050121">
    <property type="entry name" value="Cytochrome_P450_monoxygenase"/>
</dbReference>
<evidence type="ECO:0000256" key="1">
    <source>
        <dbReference type="ARBA" id="ARBA00001971"/>
    </source>
</evidence>
<dbReference type="EMBL" id="JARJCW010000088">
    <property type="protein sequence ID" value="KAJ7195748.1"/>
    <property type="molecule type" value="Genomic_DNA"/>
</dbReference>
<keyword evidence="6" id="KW-0812">Transmembrane</keyword>
<evidence type="ECO:0000256" key="4">
    <source>
        <dbReference type="ARBA" id="ARBA00010617"/>
    </source>
</evidence>
<comment type="subcellular location">
    <subcellularLocation>
        <location evidence="2">Membrane</location>
    </subcellularLocation>
</comment>
<evidence type="ECO:0000256" key="5">
    <source>
        <dbReference type="ARBA" id="ARBA00022617"/>
    </source>
</evidence>
<keyword evidence="9" id="KW-0560">Oxidoreductase</keyword>
<proteinExistence type="inferred from homology"/>
<keyword evidence="7" id="KW-0479">Metal-binding</keyword>
<keyword evidence="11" id="KW-0503">Monooxygenase</keyword>
<keyword evidence="10" id="KW-0408">Iron</keyword>
<evidence type="ECO:0000256" key="3">
    <source>
        <dbReference type="ARBA" id="ARBA00004721"/>
    </source>
</evidence>
<accession>A0AAD6Y602</accession>
<keyword evidence="5" id="KW-0349">Heme</keyword>
<protein>
    <submittedName>
        <fullName evidence="13">Cytochrome P450</fullName>
    </submittedName>
</protein>
<gene>
    <name evidence="13" type="ORF">GGX14DRAFT_376692</name>
</gene>
<dbReference type="InterPro" id="IPR001128">
    <property type="entry name" value="Cyt_P450"/>
</dbReference>
<evidence type="ECO:0000256" key="12">
    <source>
        <dbReference type="ARBA" id="ARBA00023136"/>
    </source>
</evidence>
<keyword evidence="14" id="KW-1185">Reference proteome</keyword>
<keyword evidence="12" id="KW-0472">Membrane</keyword>
<name>A0AAD6Y602_9AGAR</name>
<evidence type="ECO:0000313" key="14">
    <source>
        <dbReference type="Proteomes" id="UP001219525"/>
    </source>
</evidence>
<evidence type="ECO:0000256" key="9">
    <source>
        <dbReference type="ARBA" id="ARBA00023002"/>
    </source>
</evidence>
<evidence type="ECO:0000256" key="8">
    <source>
        <dbReference type="ARBA" id="ARBA00022989"/>
    </source>
</evidence>
<comment type="pathway">
    <text evidence="3">Secondary metabolite biosynthesis; terpenoid biosynthesis.</text>
</comment>
<evidence type="ECO:0000256" key="6">
    <source>
        <dbReference type="ARBA" id="ARBA00022692"/>
    </source>
</evidence>
<sequence length="136" mass="15259">KKNVLTEEELVAQTGILMIAGQDTVTDTLVFGCLELARHPEFQHKLRAEFHSSLRSPYSTSAYESMLLLNAFICQGISFERMKGCQCELAHWCHQEALRLYPPEAIQDLVTVKDTVIPLTDGINNAKGELTNRIPV</sequence>
<dbReference type="PANTHER" id="PTHR24305">
    <property type="entry name" value="CYTOCHROME P450"/>
    <property type="match status" value="1"/>
</dbReference>
<organism evidence="13 14">
    <name type="scientific">Mycena pura</name>
    <dbReference type="NCBI Taxonomy" id="153505"/>
    <lineage>
        <taxon>Eukaryota</taxon>
        <taxon>Fungi</taxon>
        <taxon>Dikarya</taxon>
        <taxon>Basidiomycota</taxon>
        <taxon>Agaricomycotina</taxon>
        <taxon>Agaricomycetes</taxon>
        <taxon>Agaricomycetidae</taxon>
        <taxon>Agaricales</taxon>
        <taxon>Marasmiineae</taxon>
        <taxon>Mycenaceae</taxon>
        <taxon>Mycena</taxon>
    </lineage>
</organism>
<evidence type="ECO:0000256" key="2">
    <source>
        <dbReference type="ARBA" id="ARBA00004370"/>
    </source>
</evidence>
<evidence type="ECO:0000256" key="10">
    <source>
        <dbReference type="ARBA" id="ARBA00023004"/>
    </source>
</evidence>
<dbReference type="SUPFAM" id="SSF48264">
    <property type="entry name" value="Cytochrome P450"/>
    <property type="match status" value="1"/>
</dbReference>
<dbReference type="GO" id="GO:0005506">
    <property type="term" value="F:iron ion binding"/>
    <property type="evidence" value="ECO:0007669"/>
    <property type="project" value="InterPro"/>
</dbReference>
<dbReference type="GO" id="GO:0020037">
    <property type="term" value="F:heme binding"/>
    <property type="evidence" value="ECO:0007669"/>
    <property type="project" value="InterPro"/>
</dbReference>
<dbReference type="PANTHER" id="PTHR24305:SF166">
    <property type="entry name" value="CYTOCHROME P450 12A4, MITOCHONDRIAL-RELATED"/>
    <property type="match status" value="1"/>
</dbReference>
<comment type="cofactor">
    <cofactor evidence="1">
        <name>heme</name>
        <dbReference type="ChEBI" id="CHEBI:30413"/>
    </cofactor>
</comment>
<keyword evidence="8" id="KW-1133">Transmembrane helix</keyword>
<dbReference type="InterPro" id="IPR036396">
    <property type="entry name" value="Cyt_P450_sf"/>
</dbReference>
<feature type="non-terminal residue" evidence="13">
    <location>
        <position position="1"/>
    </location>
</feature>
<evidence type="ECO:0000256" key="7">
    <source>
        <dbReference type="ARBA" id="ARBA00022723"/>
    </source>
</evidence>